<accession>A0A1N6ZVN2</accession>
<protein>
    <recommendedName>
        <fullName evidence="3">DUF3168 domain-containing protein</fullName>
    </recommendedName>
</protein>
<dbReference type="RefSeq" id="WP_076495066.1">
    <property type="nucleotide sequence ID" value="NZ_CAWQXT010000056.1"/>
</dbReference>
<dbReference type="AlphaFoldDB" id="A0A1N6ZVN2"/>
<evidence type="ECO:0000313" key="1">
    <source>
        <dbReference type="EMBL" id="THJ46103.1"/>
    </source>
</evidence>
<evidence type="ECO:0000313" key="2">
    <source>
        <dbReference type="Proteomes" id="UP000309618"/>
    </source>
</evidence>
<comment type="caution">
    <text evidence="1">The sequence shown here is derived from an EMBL/GenBank/DDBJ whole genome shotgun (WGS) entry which is preliminary data.</text>
</comment>
<gene>
    <name evidence="1" type="ORF">E8Q35_07370</name>
</gene>
<name>A0A1N6ZVN2_AERVE</name>
<dbReference type="Pfam" id="PF23840">
    <property type="entry name" value="Phage_tail_terminator"/>
    <property type="match status" value="1"/>
</dbReference>
<dbReference type="EMBL" id="SSUX01000004">
    <property type="protein sequence ID" value="THJ46103.1"/>
    <property type="molecule type" value="Genomic_DNA"/>
</dbReference>
<dbReference type="Proteomes" id="UP000309618">
    <property type="component" value="Unassembled WGS sequence"/>
</dbReference>
<evidence type="ECO:0008006" key="3">
    <source>
        <dbReference type="Google" id="ProtNLM"/>
    </source>
</evidence>
<dbReference type="InterPro" id="IPR056912">
    <property type="entry name" value="Phage_JBD30_tail_term-like"/>
</dbReference>
<proteinExistence type="predicted"/>
<reference evidence="1 2" key="1">
    <citation type="submission" date="2019-04" db="EMBL/GenBank/DDBJ databases">
        <title>Comparative genomics of Aeromonas veronii strains pathogenic to fish.</title>
        <authorList>
            <person name="Cascarano M.C."/>
            <person name="Smyrli M."/>
            <person name="Katharios P."/>
        </authorList>
    </citation>
    <scope>NUCLEOTIDE SEQUENCE [LARGE SCALE GENOMIC DNA]</scope>
    <source>
        <strain evidence="1 2">XU1</strain>
    </source>
</reference>
<sequence length="148" mass="16054">MSQPANQSGTELDYLQAGERLRELLTPLKTKGLKDVFVATDVAAIANLGQHSPAVHVVYQGERESEGTQSGRASSFDQLWLLVLVHRASPKEVSAGVWLARILQAVSGRACGDSTFRRETPPVKPSYSGGAAYLPLAFTTRVKFKGER</sequence>
<organism evidence="1 2">
    <name type="scientific">Aeromonas veronii</name>
    <dbReference type="NCBI Taxonomy" id="654"/>
    <lineage>
        <taxon>Bacteria</taxon>
        <taxon>Pseudomonadati</taxon>
        <taxon>Pseudomonadota</taxon>
        <taxon>Gammaproteobacteria</taxon>
        <taxon>Aeromonadales</taxon>
        <taxon>Aeromonadaceae</taxon>
        <taxon>Aeromonas</taxon>
    </lineage>
</organism>